<protein>
    <submittedName>
        <fullName evidence="2">Uncharacterized protein</fullName>
    </submittedName>
</protein>
<accession>V8NRD7</accession>
<reference evidence="2 3" key="1">
    <citation type="journal article" date="2013" name="Proc. Natl. Acad. Sci. U.S.A.">
        <title>The king cobra genome reveals dynamic gene evolution and adaptation in the snake venom system.</title>
        <authorList>
            <person name="Vonk F.J."/>
            <person name="Casewell N.R."/>
            <person name="Henkel C.V."/>
            <person name="Heimberg A.M."/>
            <person name="Jansen H.J."/>
            <person name="McCleary R.J."/>
            <person name="Kerkkamp H.M."/>
            <person name="Vos R.A."/>
            <person name="Guerreiro I."/>
            <person name="Calvete J.J."/>
            <person name="Wuster W."/>
            <person name="Woods A.E."/>
            <person name="Logan J.M."/>
            <person name="Harrison R.A."/>
            <person name="Castoe T.A."/>
            <person name="de Koning A.P."/>
            <person name="Pollock D.D."/>
            <person name="Yandell M."/>
            <person name="Calderon D."/>
            <person name="Renjifo C."/>
            <person name="Currier R.B."/>
            <person name="Salgado D."/>
            <person name="Pla D."/>
            <person name="Sanz L."/>
            <person name="Hyder A.S."/>
            <person name="Ribeiro J.M."/>
            <person name="Arntzen J.W."/>
            <person name="van den Thillart G.E."/>
            <person name="Boetzer M."/>
            <person name="Pirovano W."/>
            <person name="Dirks R.P."/>
            <person name="Spaink H.P."/>
            <person name="Duboule D."/>
            <person name="McGlinn E."/>
            <person name="Kini R.M."/>
            <person name="Richardson M.K."/>
        </authorList>
    </citation>
    <scope>NUCLEOTIDE SEQUENCE</scope>
    <source>
        <tissue evidence="2">Blood</tissue>
    </source>
</reference>
<evidence type="ECO:0000256" key="1">
    <source>
        <dbReference type="SAM" id="MobiDB-lite"/>
    </source>
</evidence>
<dbReference type="AlphaFoldDB" id="V8NRD7"/>
<name>V8NRD7_OPHHA</name>
<organism evidence="2 3">
    <name type="scientific">Ophiophagus hannah</name>
    <name type="common">King cobra</name>
    <name type="synonym">Naja hannah</name>
    <dbReference type="NCBI Taxonomy" id="8665"/>
    <lineage>
        <taxon>Eukaryota</taxon>
        <taxon>Metazoa</taxon>
        <taxon>Chordata</taxon>
        <taxon>Craniata</taxon>
        <taxon>Vertebrata</taxon>
        <taxon>Euteleostomi</taxon>
        <taxon>Lepidosauria</taxon>
        <taxon>Squamata</taxon>
        <taxon>Bifurcata</taxon>
        <taxon>Unidentata</taxon>
        <taxon>Episquamata</taxon>
        <taxon>Toxicofera</taxon>
        <taxon>Serpentes</taxon>
        <taxon>Colubroidea</taxon>
        <taxon>Elapidae</taxon>
        <taxon>Elapinae</taxon>
        <taxon>Ophiophagus</taxon>
    </lineage>
</organism>
<dbReference type="Proteomes" id="UP000018936">
    <property type="component" value="Unassembled WGS sequence"/>
</dbReference>
<feature type="region of interest" description="Disordered" evidence="1">
    <location>
        <begin position="332"/>
        <end position="353"/>
    </location>
</feature>
<dbReference type="EMBL" id="AZIM01002084">
    <property type="protein sequence ID" value="ETE64839.1"/>
    <property type="molecule type" value="Genomic_DNA"/>
</dbReference>
<gene>
    <name evidence="2" type="ORF">L345_09390</name>
</gene>
<comment type="caution">
    <text evidence="2">The sequence shown here is derived from an EMBL/GenBank/DDBJ whole genome shotgun (WGS) entry which is preliminary data.</text>
</comment>
<proteinExistence type="predicted"/>
<sequence length="353" mass="38829">MLPNARGRVVAVVQGTSEATMSTDGQREWAWPAQVVARAGGAKCPAAERGENHSALKQRHSEPSAYPWIATLKIRNGTFCVAILGCTEGSEWSHFHERQENGEGEFSCLLSIPLRAGPCKACCGVALINGSTSVSFITPVQLASYHEQLCQYIQTHGSATAHMHNGTAILARSCSKRLHRCDKPHSNAAARTHNATKGLAGSWDMLKARSGAVFAKGRKVRREKELEEWMTGRKNLPPHFPPICQKPSIPNADVLELRLFDLQAVVKLPKLSTSNAMLQLRKLCIGIYVKIAETKHLNKLGYKMQFALDKCTNLAIKRGKIVEDGLQLTNGNGINQLAPEEENNEDREKILIH</sequence>
<evidence type="ECO:0000313" key="3">
    <source>
        <dbReference type="Proteomes" id="UP000018936"/>
    </source>
</evidence>
<evidence type="ECO:0000313" key="2">
    <source>
        <dbReference type="EMBL" id="ETE64839.1"/>
    </source>
</evidence>
<feature type="non-terminal residue" evidence="2">
    <location>
        <position position="1"/>
    </location>
</feature>
<keyword evidence="3" id="KW-1185">Reference proteome</keyword>